<evidence type="ECO:0000313" key="4">
    <source>
        <dbReference type="EMBL" id="KEP45712.1"/>
    </source>
</evidence>
<accession>A0A074S6P7</accession>
<dbReference type="STRING" id="1423351.A0A074S6P7"/>
<dbReference type="Proteomes" id="UP000027456">
    <property type="component" value="Unassembled WGS sequence"/>
</dbReference>
<dbReference type="EMBL" id="AZST01001557">
    <property type="protein sequence ID" value="KEP45712.1"/>
    <property type="molecule type" value="Genomic_DNA"/>
</dbReference>
<protein>
    <submittedName>
        <fullName evidence="4">Cutinase</fullName>
    </submittedName>
</protein>
<dbReference type="GO" id="GO:0052689">
    <property type="term" value="F:carboxylic ester hydrolase activity"/>
    <property type="evidence" value="ECO:0007669"/>
    <property type="project" value="UniProtKB-ARBA"/>
</dbReference>
<evidence type="ECO:0000256" key="1">
    <source>
        <dbReference type="ARBA" id="ARBA00022801"/>
    </source>
</evidence>
<evidence type="ECO:0000256" key="3">
    <source>
        <dbReference type="SAM" id="SignalP"/>
    </source>
</evidence>
<comment type="caution">
    <text evidence="4">The sequence shown here is derived from an EMBL/GenBank/DDBJ whole genome shotgun (WGS) entry which is preliminary data.</text>
</comment>
<dbReference type="AlphaFoldDB" id="A0A074S6P7"/>
<sequence length="589" mass="64630">MISWSLLTTLVLAGFTTANPMRRAECSALHLVFAAGTGEVGLGLAGTPFSDALATAIPGTTTYAISYDTSVEYNATLVTASESIQKYFVEQVAACPDQKFVFGGYSKGAMVLHRTSLPSAIKSKQIALVVFGDPYLKYQTTEHENAWPIDNPIVNLSPVNKTVSGANIASFCNVGDVICDLTGGEVGPHLAYGTDGSASKAAQYLVGPDFNPIKHHGSSQFSISSRSWAHVLQPNRTATHGAPQNHDNEPRKVTTGINRGTYQALHVLLYRSINLRSVQSVTSLYGIITSLQPEHSVYITSLQIGPEWCVNNEHFRLNRSLAPQLHRVLQNLGNLKSLSLAITPNALNVLLNNLVAPFHLDTFAHSGKLSTALLRFLEQQSSITKLGWQGAMSQREVDSLYFSVEGNPGLLPELEVLEGPLNLLKALIQIRRISRVTIFQWLGYYSYIEEFLASIKLAMVPITQLGFVDDVPIGTGWIGIGWIGIAKRLQSTPAFSTLKELRVVKLFRKSVDDYGPKIGDVFPSNPPFDFLHFEALEKFEFTHSTGVRHAPPPVGVDEWLIFHQMHQLTAWRELSPSLHTVLLWGSVVS</sequence>
<proteinExistence type="predicted"/>
<organism evidence="4 5">
    <name type="scientific">Rhizoctonia solani 123E</name>
    <dbReference type="NCBI Taxonomy" id="1423351"/>
    <lineage>
        <taxon>Eukaryota</taxon>
        <taxon>Fungi</taxon>
        <taxon>Dikarya</taxon>
        <taxon>Basidiomycota</taxon>
        <taxon>Agaricomycotina</taxon>
        <taxon>Agaricomycetes</taxon>
        <taxon>Cantharellales</taxon>
        <taxon>Ceratobasidiaceae</taxon>
        <taxon>Rhizoctonia</taxon>
    </lineage>
</organism>
<name>A0A074S6P7_9AGAM</name>
<dbReference type="PANTHER" id="PTHR33630:SF9">
    <property type="entry name" value="CUTINASE 4"/>
    <property type="match status" value="1"/>
</dbReference>
<dbReference type="HOGENOM" id="CLU_463187_0_0_1"/>
<gene>
    <name evidence="4" type="ORF">V565_247700</name>
</gene>
<dbReference type="PANTHER" id="PTHR33630">
    <property type="entry name" value="CUTINASE RV1984C-RELATED-RELATED"/>
    <property type="match status" value="1"/>
</dbReference>
<dbReference type="Gene3D" id="3.40.50.1820">
    <property type="entry name" value="alpha/beta hydrolase"/>
    <property type="match status" value="1"/>
</dbReference>
<feature type="chain" id="PRO_5001700406" evidence="3">
    <location>
        <begin position="19"/>
        <end position="589"/>
    </location>
</feature>
<dbReference type="SMART" id="SM01110">
    <property type="entry name" value="Cutinase"/>
    <property type="match status" value="1"/>
</dbReference>
<dbReference type="Pfam" id="PF01083">
    <property type="entry name" value="Cutinase"/>
    <property type="match status" value="1"/>
</dbReference>
<dbReference type="InterPro" id="IPR029058">
    <property type="entry name" value="AB_hydrolase_fold"/>
</dbReference>
<feature type="signal peptide" evidence="3">
    <location>
        <begin position="1"/>
        <end position="18"/>
    </location>
</feature>
<keyword evidence="2" id="KW-1015">Disulfide bond</keyword>
<keyword evidence="5" id="KW-1185">Reference proteome</keyword>
<dbReference type="InterPro" id="IPR000675">
    <property type="entry name" value="Cutinase/axe"/>
</dbReference>
<reference evidence="4 5" key="1">
    <citation type="submission" date="2013-12" db="EMBL/GenBank/DDBJ databases">
        <authorList>
            <person name="Cubeta M."/>
            <person name="Pakala S."/>
            <person name="Fedorova N."/>
            <person name="Thomas E."/>
            <person name="Dean R."/>
            <person name="Jabaji S."/>
            <person name="Neate S."/>
            <person name="Toda T."/>
            <person name="Tavantzis S."/>
            <person name="Vilgalys R."/>
            <person name="Bharathan N."/>
            <person name="Pakala S."/>
            <person name="Losada L.S."/>
            <person name="Zafar N."/>
            <person name="Nierman W."/>
        </authorList>
    </citation>
    <scope>NUCLEOTIDE SEQUENCE [LARGE SCALE GENOMIC DNA]</scope>
    <source>
        <strain evidence="4 5">123E</strain>
    </source>
</reference>
<keyword evidence="1" id="KW-0378">Hydrolase</keyword>
<evidence type="ECO:0000256" key="2">
    <source>
        <dbReference type="ARBA" id="ARBA00023157"/>
    </source>
</evidence>
<dbReference type="OrthoDB" id="2586582at2759"/>
<dbReference type="SUPFAM" id="SSF53474">
    <property type="entry name" value="alpha/beta-Hydrolases"/>
    <property type="match status" value="1"/>
</dbReference>
<keyword evidence="3" id="KW-0732">Signal</keyword>
<evidence type="ECO:0000313" key="5">
    <source>
        <dbReference type="Proteomes" id="UP000027456"/>
    </source>
</evidence>